<feature type="compositionally biased region" description="Basic and acidic residues" evidence="4">
    <location>
        <begin position="1135"/>
        <end position="1145"/>
    </location>
</feature>
<dbReference type="STRING" id="135651.G0NQW7"/>
<feature type="region of interest" description="Disordered" evidence="4">
    <location>
        <begin position="1"/>
        <end position="146"/>
    </location>
</feature>
<dbReference type="PROSITE" id="PS50071">
    <property type="entry name" value="HOMEOBOX_2"/>
    <property type="match status" value="1"/>
</dbReference>
<dbReference type="SUPFAM" id="SSF46689">
    <property type="entry name" value="Homeodomain-like"/>
    <property type="match status" value="1"/>
</dbReference>
<keyword evidence="2 3" id="KW-0539">Nucleus</keyword>
<feature type="region of interest" description="Disordered" evidence="4">
    <location>
        <begin position="785"/>
        <end position="809"/>
    </location>
</feature>
<feature type="DNA-binding region" description="Homeobox" evidence="2">
    <location>
        <begin position="1183"/>
        <end position="1242"/>
    </location>
</feature>
<dbReference type="GO" id="GO:0005634">
    <property type="term" value="C:nucleus"/>
    <property type="evidence" value="ECO:0007669"/>
    <property type="project" value="UniProtKB-SubCell"/>
</dbReference>
<dbReference type="HOGENOM" id="CLU_260942_0_0_1"/>
<evidence type="ECO:0000313" key="6">
    <source>
        <dbReference type="EMBL" id="EGT35922.1"/>
    </source>
</evidence>
<name>G0NQW7_CAEBE</name>
<dbReference type="CDD" id="cd00086">
    <property type="entry name" value="homeodomain"/>
    <property type="match status" value="1"/>
</dbReference>
<organism evidence="7">
    <name type="scientific">Caenorhabditis brenneri</name>
    <name type="common">Nematode worm</name>
    <dbReference type="NCBI Taxonomy" id="135651"/>
    <lineage>
        <taxon>Eukaryota</taxon>
        <taxon>Metazoa</taxon>
        <taxon>Ecdysozoa</taxon>
        <taxon>Nematoda</taxon>
        <taxon>Chromadorea</taxon>
        <taxon>Rhabditida</taxon>
        <taxon>Rhabditina</taxon>
        <taxon>Rhabditomorpha</taxon>
        <taxon>Rhabditoidea</taxon>
        <taxon>Rhabditidae</taxon>
        <taxon>Peloderinae</taxon>
        <taxon>Caenorhabditis</taxon>
    </lineage>
</organism>
<feature type="compositionally biased region" description="Polar residues" evidence="4">
    <location>
        <begin position="800"/>
        <end position="809"/>
    </location>
</feature>
<dbReference type="Pfam" id="PF00046">
    <property type="entry name" value="Homeodomain"/>
    <property type="match status" value="1"/>
</dbReference>
<keyword evidence="7" id="KW-1185">Reference proteome</keyword>
<sequence>MTQSPAHDMPDNSPPNGACPSEQSSAPVGPDAPERSADGNLDLAAKNGDIPSAAQSKPSGASLSVGNRQVLVSVDPAAPLGSSPPGANAPISSKTSTRTTEDQPEAKRQNIPVHSAPAGTQPSTSKNRERRPTQNRQRAATDCDGTGSCTYKDCMETVEVFASGPGERVKMTRSGRPTGDQSNETATSAAKKARVPKRDFSHGLPPGSDDFMKIFILLEKTLYSGNNTFKVHVFENGYEIDLGNFKDVYKFKNKEGLKMKAPLDFAWETITKYISPGTVLGINYSNGKIGKQLDDIKLGEYLDLFKISEELRKVIINSITLEFSGTECTEHEESLLPKRGEINTSHLFEGFRNGMWGYLEYCLLPCLKQYNDQESVELGKIFAEGCNPEARCLEKHIWYTKEEKKALLSELKTCLGVADCDHPSTSAASNPGKKAPRKQRQMRREEGEVAEEEAEEASTSAASDSDSKRKLKALSKRTMKRNEEESLEDIKETGSEATAQTESSSTTLPSNLRNLERKQAVSRRPAKPSTSADANSGRKRNESNDPVEAGQEGEVPRKMKTSSHSSTFPLASTADRQNREVPRTTSKLNEKEPGSVEDEDPASVHNYPDLDDYDTGSYGQQTMDSIPVDNEMEVVGEETDTILREENESTSLVNPSGSSSPARTNRKDNNAGTRLSKMLASIPESNARKNANSEDLPTSTAADSEKVKSHPADSTNTSSFSYLLPNDTATSASNCLPILQQDETEIIKTPETEQEKLLPIFADPKMTEPKPNIGSIEEVQVVQENMREKQETTPSDEPDQSLSTLGTSPNSVISVIESKLVRRSNTQKEVANAMKTTPSDESILPTSSSKVPEQQAAAPTTPYSLPHVPTTVHLADMQNMPTSSKLLPQQELSDIALLPKEQSAQPRELLISLLKEKRQALSAIVMQELDDTQLMQLATLLHLLPVSASITEGIHKSDDISEAGRMVSGNEKPVSEQARAEKDQLENGEMAADNNEEAVDPEKKKQPTGSVTSDPAEKKKDQVEQEEDSARKNDAALRRNALYNHFLLLKKIDSLPSTEQEEVCRLMSSQMMVVESFVSKVQEAVSPSATVKNVADVLDQHRLLINGIESLTGARRARAYKALALQMATVQELVEDKQEQSREEATVEAAMEDEVEEKNKKRTADGEQSTSLREFAGKFVPPAPKQPKEFTEEQRQVLLDAFQQSEYIDTEGAQELSRITDLTTKQVINWFCNQRREVDGNGDFERVKRPLIKKERRARGLMRAYPFSTEVLKFLEEEYKKVEQLTEAQGKPARILYDMLVGMTGLDK</sequence>
<feature type="compositionally biased region" description="Polar residues" evidence="4">
    <location>
        <begin position="53"/>
        <end position="67"/>
    </location>
</feature>
<dbReference type="Pfam" id="PF23739">
    <property type="entry name" value="HTH_72"/>
    <property type="match status" value="1"/>
</dbReference>
<evidence type="ECO:0000313" key="7">
    <source>
        <dbReference type="Proteomes" id="UP000008068"/>
    </source>
</evidence>
<evidence type="ECO:0000256" key="1">
    <source>
        <dbReference type="ARBA" id="ARBA00004123"/>
    </source>
</evidence>
<dbReference type="InterPro" id="IPR057077">
    <property type="entry name" value="HTH_72"/>
</dbReference>
<dbReference type="GO" id="GO:0003677">
    <property type="term" value="F:DNA binding"/>
    <property type="evidence" value="ECO:0007669"/>
    <property type="project" value="UniProtKB-UniRule"/>
</dbReference>
<comment type="subcellular location">
    <subcellularLocation>
        <location evidence="1 2 3">Nucleus</location>
    </subcellularLocation>
</comment>
<feature type="compositionally biased region" description="Low complexity" evidence="4">
    <location>
        <begin position="76"/>
        <end position="90"/>
    </location>
</feature>
<feature type="compositionally biased region" description="Polar residues" evidence="4">
    <location>
        <begin position="179"/>
        <end position="188"/>
    </location>
</feature>
<dbReference type="Gene3D" id="2.60.120.650">
    <property type="entry name" value="Cupin"/>
    <property type="match status" value="1"/>
</dbReference>
<evidence type="ECO:0000259" key="5">
    <source>
        <dbReference type="PROSITE" id="PS50071"/>
    </source>
</evidence>
<reference evidence="7" key="1">
    <citation type="submission" date="2011-07" db="EMBL/GenBank/DDBJ databases">
        <authorList>
            <consortium name="Caenorhabditis brenneri Sequencing and Analysis Consortium"/>
            <person name="Wilson R.K."/>
        </authorList>
    </citation>
    <scope>NUCLEOTIDE SEQUENCE [LARGE SCALE GENOMIC DNA]</scope>
    <source>
        <strain evidence="7">PB2801</strain>
    </source>
</reference>
<proteinExistence type="predicted"/>
<feature type="compositionally biased region" description="Acidic residues" evidence="4">
    <location>
        <begin position="630"/>
        <end position="640"/>
    </location>
</feature>
<evidence type="ECO:0000256" key="4">
    <source>
        <dbReference type="SAM" id="MobiDB-lite"/>
    </source>
</evidence>
<feature type="compositionally biased region" description="Basic and acidic residues" evidence="4">
    <location>
        <begin position="1015"/>
        <end position="1032"/>
    </location>
</feature>
<feature type="compositionally biased region" description="Low complexity" evidence="4">
    <location>
        <begin position="495"/>
        <end position="507"/>
    </location>
</feature>
<feature type="compositionally biased region" description="Polar residues" evidence="4">
    <location>
        <begin position="688"/>
        <end position="702"/>
    </location>
</feature>
<feature type="region of interest" description="Disordered" evidence="4">
    <location>
        <begin position="422"/>
        <end position="720"/>
    </location>
</feature>
<dbReference type="Proteomes" id="UP000008068">
    <property type="component" value="Unassembled WGS sequence"/>
</dbReference>
<feature type="compositionally biased region" description="Basic and acidic residues" evidence="4">
    <location>
        <begin position="99"/>
        <end position="108"/>
    </location>
</feature>
<evidence type="ECO:0000256" key="2">
    <source>
        <dbReference type="PROSITE-ProRule" id="PRU00108"/>
    </source>
</evidence>
<protein>
    <recommendedName>
        <fullName evidence="5">Homeobox domain-containing protein</fullName>
    </recommendedName>
</protein>
<feature type="compositionally biased region" description="Basic residues" evidence="4">
    <location>
        <begin position="469"/>
        <end position="479"/>
    </location>
</feature>
<gene>
    <name evidence="6" type="ORF">CAEBREN_06334</name>
</gene>
<dbReference type="InParanoid" id="G0NQW7"/>
<feature type="compositionally biased region" description="Polar residues" evidence="4">
    <location>
        <begin position="824"/>
        <end position="863"/>
    </location>
</feature>
<dbReference type="Gene3D" id="1.10.10.60">
    <property type="entry name" value="Homeodomain-like"/>
    <property type="match status" value="1"/>
</dbReference>
<feature type="region of interest" description="Disordered" evidence="4">
    <location>
        <begin position="1135"/>
        <end position="1183"/>
    </location>
</feature>
<feature type="compositionally biased region" description="Basic and acidic residues" evidence="4">
    <location>
        <begin position="480"/>
        <end position="494"/>
    </location>
</feature>
<keyword evidence="2 3" id="KW-0238">DNA-binding</keyword>
<keyword evidence="2 3" id="KW-0371">Homeobox</keyword>
<evidence type="ECO:0000256" key="3">
    <source>
        <dbReference type="RuleBase" id="RU000682"/>
    </source>
</evidence>
<feature type="domain" description="Homeobox" evidence="5">
    <location>
        <begin position="1181"/>
        <end position="1241"/>
    </location>
</feature>
<feature type="compositionally biased region" description="Polar residues" evidence="4">
    <location>
        <begin position="649"/>
        <end position="663"/>
    </location>
</feature>
<dbReference type="SMART" id="SM00389">
    <property type="entry name" value="HOX"/>
    <property type="match status" value="1"/>
</dbReference>
<accession>G0NQW7</accession>
<dbReference type="InterPro" id="IPR009057">
    <property type="entry name" value="Homeodomain-like_sf"/>
</dbReference>
<feature type="region of interest" description="Disordered" evidence="4">
    <location>
        <begin position="165"/>
        <end position="203"/>
    </location>
</feature>
<feature type="compositionally biased region" description="Basic and acidic residues" evidence="4">
    <location>
        <begin position="576"/>
        <end position="594"/>
    </location>
</feature>
<dbReference type="InterPro" id="IPR001356">
    <property type="entry name" value="HD"/>
</dbReference>
<feature type="region of interest" description="Disordered" evidence="4">
    <location>
        <begin position="824"/>
        <end position="865"/>
    </location>
</feature>
<feature type="region of interest" description="Disordered" evidence="4">
    <location>
        <begin position="961"/>
        <end position="1032"/>
    </location>
</feature>
<dbReference type="EMBL" id="GL379928">
    <property type="protein sequence ID" value="EGT35922.1"/>
    <property type="molecule type" value="Genomic_DNA"/>
</dbReference>